<dbReference type="CDD" id="cd07583">
    <property type="entry name" value="nitrilase_5"/>
    <property type="match status" value="1"/>
</dbReference>
<gene>
    <name evidence="3" type="primary">ramA_1</name>
    <name evidence="3" type="ORF">SAMEA2297795_00947</name>
    <name evidence="4" type="ORF">SAMEA2297796_01256</name>
</gene>
<dbReference type="PANTHER" id="PTHR23088">
    <property type="entry name" value="NITRILASE-RELATED"/>
    <property type="match status" value="1"/>
</dbReference>
<dbReference type="InterPro" id="IPR036526">
    <property type="entry name" value="C-N_Hydrolase_sf"/>
</dbReference>
<name>A0A1D4K060_9STAP</name>
<dbReference type="Proteomes" id="UP000095768">
    <property type="component" value="Unassembled WGS sequence"/>
</dbReference>
<evidence type="ECO:0000256" key="1">
    <source>
        <dbReference type="ARBA" id="ARBA00010613"/>
    </source>
</evidence>
<dbReference type="PROSITE" id="PS50263">
    <property type="entry name" value="CN_HYDROLASE"/>
    <property type="match status" value="1"/>
</dbReference>
<evidence type="ECO:0000313" key="6">
    <source>
        <dbReference type="Proteomes" id="UP000095768"/>
    </source>
</evidence>
<dbReference type="GO" id="GO:0016787">
    <property type="term" value="F:hydrolase activity"/>
    <property type="evidence" value="ECO:0007669"/>
    <property type="project" value="UniProtKB-KW"/>
</dbReference>
<sequence>MKIQLFQFEITEANFKKNKVKISTLIEKNYTDADVIVIPEMWNNGYALPQLSQKADNNLQQSLPFIQKLAQKYNTNIIAGSVSNKKAQAIYNTSFAVSKDTSLINVTDKIHLVPMLDEHHYLESGENVPNTFYINNIKSSQIICYDLRYPEIARASVREGAEILFVVAQWTTKKLHHWRTLLQARAIENNCFVVACNSIGQVHHANHKGNTYAGHSMIIHPSGQILIEADASETVLELDIQPEDVTSQRTAIPTLDDIY</sequence>
<proteinExistence type="inferred from homology"/>
<dbReference type="Gene3D" id="3.60.110.10">
    <property type="entry name" value="Carbon-nitrogen hydrolase"/>
    <property type="match status" value="1"/>
</dbReference>
<evidence type="ECO:0000313" key="3">
    <source>
        <dbReference type="EMBL" id="SCS67171.1"/>
    </source>
</evidence>
<evidence type="ECO:0000259" key="2">
    <source>
        <dbReference type="PROSITE" id="PS50263"/>
    </source>
</evidence>
<dbReference type="EC" id="3.5.1.100" evidence="3"/>
<protein>
    <submittedName>
        <fullName evidence="3">Hydrolase</fullName>
        <ecNumber evidence="3">3.5.1.100</ecNumber>
    </submittedName>
</protein>
<reference evidence="3 6" key="2">
    <citation type="submission" date="2016-09" db="EMBL/GenBank/DDBJ databases">
        <authorList>
            <consortium name="Pathogen Informatics"/>
        </authorList>
    </citation>
    <scope>NUCLEOTIDE SEQUENCE [LARGE SCALE GENOMIC DNA]</scope>
    <source>
        <strain evidence="3 6">82B</strain>
    </source>
</reference>
<dbReference type="InterPro" id="IPR003010">
    <property type="entry name" value="C-N_Hydrolase"/>
</dbReference>
<dbReference type="PANTHER" id="PTHR23088:SF27">
    <property type="entry name" value="DEAMINATED GLUTATHIONE AMIDASE"/>
    <property type="match status" value="1"/>
</dbReference>
<evidence type="ECO:0000313" key="4">
    <source>
        <dbReference type="EMBL" id="SCS85735.1"/>
    </source>
</evidence>
<dbReference type="Pfam" id="PF00795">
    <property type="entry name" value="CN_hydrolase"/>
    <property type="match status" value="1"/>
</dbReference>
<feature type="domain" description="CN hydrolase" evidence="2">
    <location>
        <begin position="1"/>
        <end position="242"/>
    </location>
</feature>
<keyword evidence="5" id="KW-1185">Reference proteome</keyword>
<dbReference type="EMBL" id="FMPI01000007">
    <property type="protein sequence ID" value="SCS85735.1"/>
    <property type="molecule type" value="Genomic_DNA"/>
</dbReference>
<keyword evidence="3" id="KW-0378">Hydrolase</keyword>
<comment type="similarity">
    <text evidence="1">Belongs to the carbon-nitrogen hydrolase superfamily. NIT1/NIT2 family.</text>
</comment>
<dbReference type="EMBL" id="FMPG01000002">
    <property type="protein sequence ID" value="SCS67171.1"/>
    <property type="molecule type" value="Genomic_DNA"/>
</dbReference>
<dbReference type="SUPFAM" id="SSF56317">
    <property type="entry name" value="Carbon-nitrogen hydrolase"/>
    <property type="match status" value="1"/>
</dbReference>
<evidence type="ECO:0000313" key="5">
    <source>
        <dbReference type="Proteomes" id="UP000095412"/>
    </source>
</evidence>
<organism evidence="3 6">
    <name type="scientific">Staphylococcus caeli</name>
    <dbReference type="NCBI Taxonomy" id="2201815"/>
    <lineage>
        <taxon>Bacteria</taxon>
        <taxon>Bacillati</taxon>
        <taxon>Bacillota</taxon>
        <taxon>Bacilli</taxon>
        <taxon>Bacillales</taxon>
        <taxon>Staphylococcaceae</taxon>
        <taxon>Staphylococcus</taxon>
    </lineage>
</organism>
<dbReference type="Proteomes" id="UP000095412">
    <property type="component" value="Unassembled WGS sequence"/>
</dbReference>
<accession>A0A1D4K060</accession>
<dbReference type="OrthoDB" id="9811121at2"/>
<dbReference type="AlphaFoldDB" id="A0A1D4K060"/>
<dbReference type="RefSeq" id="WP_069995431.1">
    <property type="nucleotide sequence ID" value="NZ_FMPG01000002.1"/>
</dbReference>
<reference evidence="4 5" key="1">
    <citation type="submission" date="2016-09" db="EMBL/GenBank/DDBJ databases">
        <authorList>
            <consortium name="Pathogen Informatics"/>
            <person name="Sun Q."/>
            <person name="Inoue M."/>
        </authorList>
    </citation>
    <scope>NUCLEOTIDE SEQUENCE [LARGE SCALE GENOMIC DNA]</scope>
    <source>
        <strain evidence="4 5">82C</strain>
    </source>
</reference>